<dbReference type="EMBL" id="BNEE01000003">
    <property type="protein sequence ID" value="GHI82906.1"/>
    <property type="molecule type" value="Genomic_DNA"/>
</dbReference>
<dbReference type="Pfam" id="PF14200">
    <property type="entry name" value="RicinB_lectin_2"/>
    <property type="match status" value="1"/>
</dbReference>
<proteinExistence type="predicted"/>
<evidence type="ECO:0000313" key="2">
    <source>
        <dbReference type="EMBL" id="GHI82906.1"/>
    </source>
</evidence>
<gene>
    <name evidence="2" type="ORF">Sxan_02700</name>
</gene>
<dbReference type="InterPro" id="IPR000772">
    <property type="entry name" value="Ricin_B_lectin"/>
</dbReference>
<organism evidence="2 3">
    <name type="scientific">Streptomyces xanthophaeus</name>
    <dbReference type="NCBI Taxonomy" id="67385"/>
    <lineage>
        <taxon>Bacteria</taxon>
        <taxon>Bacillati</taxon>
        <taxon>Actinomycetota</taxon>
        <taxon>Actinomycetes</taxon>
        <taxon>Kitasatosporales</taxon>
        <taxon>Streptomycetaceae</taxon>
        <taxon>Streptomyces</taxon>
    </lineage>
</organism>
<dbReference type="CDD" id="cd00161">
    <property type="entry name" value="beta-trefoil_Ricin-like"/>
    <property type="match status" value="1"/>
</dbReference>
<dbReference type="InterPro" id="IPR035992">
    <property type="entry name" value="Ricin_B-like_lectins"/>
</dbReference>
<dbReference type="SUPFAM" id="SSF50370">
    <property type="entry name" value="Ricin B-like lectins"/>
    <property type="match status" value="1"/>
</dbReference>
<dbReference type="PROSITE" id="PS50231">
    <property type="entry name" value="RICIN_B_LECTIN"/>
    <property type="match status" value="1"/>
</dbReference>
<evidence type="ECO:0000313" key="3">
    <source>
        <dbReference type="Proteomes" id="UP000600026"/>
    </source>
</evidence>
<dbReference type="Gene3D" id="2.80.10.50">
    <property type="match status" value="1"/>
</dbReference>
<sequence length="128" mass="14554">MRSTAWDSYSTEAWDAAGTYDAASQLWTFTLRNLASNKCLQPNDTTPARGEAVVVRTCNGSDVQKWSVRKESPNESDARWFVWRPYLNVDVATTLKGATDTWDTIELDYSCPSVDRLRRLGPNNTAWW</sequence>
<comment type="caution">
    <text evidence="2">The sequence shown here is derived from an EMBL/GenBank/DDBJ whole genome shotgun (WGS) entry which is preliminary data.</text>
</comment>
<evidence type="ECO:0000259" key="1">
    <source>
        <dbReference type="Pfam" id="PF14200"/>
    </source>
</evidence>
<name>A0A919GRX6_9ACTN</name>
<keyword evidence="3" id="KW-1185">Reference proteome</keyword>
<reference evidence="2" key="1">
    <citation type="submission" date="2020-09" db="EMBL/GenBank/DDBJ databases">
        <title>Whole genome shotgun sequence of Streptomyces xanthophaeus NBRC 12829.</title>
        <authorList>
            <person name="Komaki H."/>
            <person name="Tamura T."/>
        </authorList>
    </citation>
    <scope>NUCLEOTIDE SEQUENCE</scope>
    <source>
        <strain evidence="2">NBRC 12829</strain>
    </source>
</reference>
<dbReference type="Proteomes" id="UP000600026">
    <property type="component" value="Unassembled WGS sequence"/>
</dbReference>
<accession>A0A919GRX6</accession>
<feature type="domain" description="Ricin B lectin" evidence="1">
    <location>
        <begin position="25"/>
        <end position="72"/>
    </location>
</feature>
<dbReference type="AlphaFoldDB" id="A0A919GRX6"/>
<protein>
    <recommendedName>
        <fullName evidence="1">Ricin B lectin domain-containing protein</fullName>
    </recommendedName>
</protein>